<dbReference type="Proteomes" id="UP000708208">
    <property type="component" value="Unassembled WGS sequence"/>
</dbReference>
<protein>
    <submittedName>
        <fullName evidence="2">Uncharacterized protein</fullName>
    </submittedName>
</protein>
<proteinExistence type="predicted"/>
<evidence type="ECO:0000313" key="2">
    <source>
        <dbReference type="EMBL" id="CAG7723078.1"/>
    </source>
</evidence>
<gene>
    <name evidence="2" type="ORF">AFUS01_LOCUS12183</name>
</gene>
<feature type="compositionally biased region" description="Polar residues" evidence="1">
    <location>
        <begin position="12"/>
        <end position="26"/>
    </location>
</feature>
<dbReference type="AlphaFoldDB" id="A0A8J2NY05"/>
<reference evidence="2" key="1">
    <citation type="submission" date="2021-06" db="EMBL/GenBank/DDBJ databases">
        <authorList>
            <person name="Hodson N. C."/>
            <person name="Mongue J. A."/>
            <person name="Jaron S. K."/>
        </authorList>
    </citation>
    <scope>NUCLEOTIDE SEQUENCE</scope>
</reference>
<comment type="caution">
    <text evidence="2">The sequence shown here is derived from an EMBL/GenBank/DDBJ whole genome shotgun (WGS) entry which is preliminary data.</text>
</comment>
<organism evidence="2 3">
    <name type="scientific">Allacma fusca</name>
    <dbReference type="NCBI Taxonomy" id="39272"/>
    <lineage>
        <taxon>Eukaryota</taxon>
        <taxon>Metazoa</taxon>
        <taxon>Ecdysozoa</taxon>
        <taxon>Arthropoda</taxon>
        <taxon>Hexapoda</taxon>
        <taxon>Collembola</taxon>
        <taxon>Symphypleona</taxon>
        <taxon>Sminthuridae</taxon>
        <taxon>Allacma</taxon>
    </lineage>
</organism>
<sequence length="177" mass="19783">MESLRIRKNEVQRASSKSTGTVPGTRVTSSLKNKFNLNIGTPTNLQTDIPLAHNVSVGRLVTSKFKSLDVIKSCRESEAAEITNLPILQANEKFLVKFFTKNPSQLIHSDLLNVLVHLNSQAFNNLVFKNLTSFYSKFRNPGNEGAKSVFANLNRVTRNLFKINTNEVCTPNEKCTL</sequence>
<evidence type="ECO:0000256" key="1">
    <source>
        <dbReference type="SAM" id="MobiDB-lite"/>
    </source>
</evidence>
<feature type="region of interest" description="Disordered" evidence="1">
    <location>
        <begin position="1"/>
        <end position="26"/>
    </location>
</feature>
<accession>A0A8J2NY05</accession>
<feature type="compositionally biased region" description="Basic and acidic residues" evidence="1">
    <location>
        <begin position="1"/>
        <end position="11"/>
    </location>
</feature>
<dbReference type="EMBL" id="CAJVCH010095393">
    <property type="protein sequence ID" value="CAG7723078.1"/>
    <property type="molecule type" value="Genomic_DNA"/>
</dbReference>
<evidence type="ECO:0000313" key="3">
    <source>
        <dbReference type="Proteomes" id="UP000708208"/>
    </source>
</evidence>
<name>A0A8J2NY05_9HEXA</name>
<keyword evidence="3" id="KW-1185">Reference proteome</keyword>